<evidence type="ECO:0008006" key="3">
    <source>
        <dbReference type="Google" id="ProtNLM"/>
    </source>
</evidence>
<accession>A0A0S2SYL8</accession>
<gene>
    <name evidence="1" type="ORF">BPPAER656_01110</name>
</gene>
<dbReference type="RefSeq" id="YP_009187508.1">
    <property type="nucleotide sequence ID" value="NC_028657.1"/>
</dbReference>
<reference evidence="1 2" key="1">
    <citation type="submission" date="2015-10" db="EMBL/GenBank/DDBJ databases">
        <title>Complete Genome Sequence of the Pseudomonas phage YMC11/02/R656_PAE_BP.</title>
        <authorList>
            <person name="Jeon J."/>
            <person name="Yong D."/>
            <person name="Lee K."/>
        </authorList>
    </citation>
    <scope>NUCLEOTIDE SEQUENCE [LARGE SCALE GENOMIC DNA]</scope>
</reference>
<dbReference type="Proteomes" id="UP000201818">
    <property type="component" value="Segment"/>
</dbReference>
<dbReference type="KEGG" id="vg:26516165"/>
<proteinExistence type="predicted"/>
<protein>
    <recommendedName>
        <fullName evidence="3">Lipoprotein</fullName>
    </recommendedName>
</protein>
<sequence length="180" mass="19957">MARTKVPFSKVAMLSLALSVSTSCAQLAAATPNLDSQKPSKQHQQQELAKKAKIRERIKRAMAALGQLRDTLEASCKIMLEHKVPDSLINEQPFTEVVHTLRQLEEVVPADSALSRLPVIGEEYDAFRRNLAKVRAMAVQNEVLFKQQITVPEVFQSDVSGEGLKSLADLGTERLHRLVS</sequence>
<dbReference type="PROSITE" id="PS51257">
    <property type="entry name" value="PROKAR_LIPOPROTEIN"/>
    <property type="match status" value="1"/>
</dbReference>
<evidence type="ECO:0000313" key="1">
    <source>
        <dbReference type="EMBL" id="ALP47932.1"/>
    </source>
</evidence>
<name>A0A0S2SYL8_9CAUD</name>
<evidence type="ECO:0000313" key="2">
    <source>
        <dbReference type="Proteomes" id="UP000201818"/>
    </source>
</evidence>
<keyword evidence="2" id="KW-1185">Reference proteome</keyword>
<dbReference type="GeneID" id="26516165"/>
<organism evidence="1 2">
    <name type="scientific">Pseudomonas phage YMC11/02/R656</name>
    <dbReference type="NCBI Taxonomy" id="1755689"/>
    <lineage>
        <taxon>Viruses</taxon>
        <taxon>Duplodnaviria</taxon>
        <taxon>Heunggongvirae</taxon>
        <taxon>Uroviricota</taxon>
        <taxon>Caudoviricetes</taxon>
        <taxon>Bugaksanvirus</taxon>
        <taxon>Bugaksanvirus R656</taxon>
    </lineage>
</organism>
<dbReference type="EMBL" id="KT968831">
    <property type="protein sequence ID" value="ALP47932.1"/>
    <property type="molecule type" value="Genomic_DNA"/>
</dbReference>